<gene>
    <name evidence="2" type="ORF">Tci_640197</name>
</gene>
<proteinExistence type="predicted"/>
<evidence type="ECO:0008006" key="3">
    <source>
        <dbReference type="Google" id="ProtNLM"/>
    </source>
</evidence>
<comment type="caution">
    <text evidence="2">The sequence shown here is derived from an EMBL/GenBank/DDBJ whole genome shotgun (WGS) entry which is preliminary data.</text>
</comment>
<accession>A0A699K2P3</accession>
<sequence length="516" mass="58699">MNPVAAKQVALNNSLVSPEKRLKIEKCNARIEFSKPQGEETYQVTLDALKLSPCYLAFMIIAEPWRTFAAIINREDFLFKADNKEISFARKEHMPYLKFTKFIINYFIYKDKTISIRNMINLHTIHDDTLLDTLKFVSKTQDYQQYEALIPDDMINQDIKDSKAYKTYLDFATRKATPKKASKFKKVASPSRKLSSVLEEEARVKPKRAKRPVKKSTTVLTTSVVIRETPSESVTKKKTPPKVDRGKGKDLFSDVASLEAAQLKKTLKKSKLETHKLHASGLGDGVGSLPKFLDEQEDKQHGDSGDDDDSDKVTKDDDDDVDSDVDGDKEASDSEKTDSDEDENPNLNQNDDEEEDEEEYVRTPDSFEFTEDGEEYEELYKDVNVRLKEIEHEEKGKGDEEMIDNGHDDITQQTTYEQVKDDEHVILTTVHDTHKTEVPLQSLSVSSDFANQFLNLDNISPNDIEFVSMMNVKVRHEEPSTQTPPLLNIPVKVILKTSTVTRSTIPPTIPPITPLQ</sequence>
<feature type="compositionally biased region" description="Acidic residues" evidence="1">
    <location>
        <begin position="305"/>
        <end position="325"/>
    </location>
</feature>
<feature type="region of interest" description="Disordered" evidence="1">
    <location>
        <begin position="279"/>
        <end position="374"/>
    </location>
</feature>
<feature type="region of interest" description="Disordered" evidence="1">
    <location>
        <begin position="229"/>
        <end position="249"/>
    </location>
</feature>
<evidence type="ECO:0000256" key="1">
    <source>
        <dbReference type="SAM" id="MobiDB-lite"/>
    </source>
</evidence>
<feature type="compositionally biased region" description="Basic and acidic residues" evidence="1">
    <location>
        <begin position="292"/>
        <end position="304"/>
    </location>
</feature>
<feature type="compositionally biased region" description="Acidic residues" evidence="1">
    <location>
        <begin position="338"/>
        <end position="359"/>
    </location>
</feature>
<dbReference type="AlphaFoldDB" id="A0A699K2P3"/>
<organism evidence="2">
    <name type="scientific">Tanacetum cinerariifolium</name>
    <name type="common">Dalmatian daisy</name>
    <name type="synonym">Chrysanthemum cinerariifolium</name>
    <dbReference type="NCBI Taxonomy" id="118510"/>
    <lineage>
        <taxon>Eukaryota</taxon>
        <taxon>Viridiplantae</taxon>
        <taxon>Streptophyta</taxon>
        <taxon>Embryophyta</taxon>
        <taxon>Tracheophyta</taxon>
        <taxon>Spermatophyta</taxon>
        <taxon>Magnoliopsida</taxon>
        <taxon>eudicotyledons</taxon>
        <taxon>Gunneridae</taxon>
        <taxon>Pentapetalae</taxon>
        <taxon>asterids</taxon>
        <taxon>campanulids</taxon>
        <taxon>Asterales</taxon>
        <taxon>Asteraceae</taxon>
        <taxon>Asteroideae</taxon>
        <taxon>Anthemideae</taxon>
        <taxon>Anthemidinae</taxon>
        <taxon>Tanacetum</taxon>
    </lineage>
</organism>
<reference evidence="2" key="1">
    <citation type="journal article" date="2019" name="Sci. Rep.">
        <title>Draft genome of Tanacetum cinerariifolium, the natural source of mosquito coil.</title>
        <authorList>
            <person name="Yamashiro T."/>
            <person name="Shiraishi A."/>
            <person name="Satake H."/>
            <person name="Nakayama K."/>
        </authorList>
    </citation>
    <scope>NUCLEOTIDE SEQUENCE</scope>
</reference>
<protein>
    <recommendedName>
        <fullName evidence="3">Retrovirus-related Pol polyprotein from transposon TNT 1-94</fullName>
    </recommendedName>
</protein>
<name>A0A699K2P3_TANCI</name>
<dbReference type="EMBL" id="BKCJ010468037">
    <property type="protein sequence ID" value="GFA68225.1"/>
    <property type="molecule type" value="Genomic_DNA"/>
</dbReference>
<feature type="compositionally biased region" description="Basic and acidic residues" evidence="1">
    <location>
        <begin position="326"/>
        <end position="337"/>
    </location>
</feature>
<evidence type="ECO:0000313" key="2">
    <source>
        <dbReference type="EMBL" id="GFA68225.1"/>
    </source>
</evidence>